<dbReference type="InterPro" id="IPR012349">
    <property type="entry name" value="Split_barrel_FMN-bd"/>
</dbReference>
<proteinExistence type="predicted"/>
<gene>
    <name evidence="1" type="ORF">CLTHE_26510</name>
</gene>
<dbReference type="EMBL" id="LTAY01000070">
    <property type="protein sequence ID" value="OPX46830.1"/>
    <property type="molecule type" value="Genomic_DNA"/>
</dbReference>
<organism evidence="1 2">
    <name type="scientific">Clostridium thermobutyricum DSM 4928</name>
    <dbReference type="NCBI Taxonomy" id="1121339"/>
    <lineage>
        <taxon>Bacteria</taxon>
        <taxon>Bacillati</taxon>
        <taxon>Bacillota</taxon>
        <taxon>Clostridia</taxon>
        <taxon>Eubacteriales</taxon>
        <taxon>Clostridiaceae</taxon>
        <taxon>Clostridium</taxon>
    </lineage>
</organism>
<protein>
    <submittedName>
        <fullName evidence="1">Pyridoxamine 5'-phosphate oxidase</fullName>
    </submittedName>
</protein>
<evidence type="ECO:0000313" key="1">
    <source>
        <dbReference type="EMBL" id="OPX46830.1"/>
    </source>
</evidence>
<accession>A0A1V4SSH3</accession>
<evidence type="ECO:0000313" key="2">
    <source>
        <dbReference type="Proteomes" id="UP000191448"/>
    </source>
</evidence>
<name>A0A1V4SSH3_9CLOT</name>
<dbReference type="Gene3D" id="2.30.110.10">
    <property type="entry name" value="Electron Transport, Fmn-binding Protein, Chain A"/>
    <property type="match status" value="1"/>
</dbReference>
<dbReference type="InterPro" id="IPR024747">
    <property type="entry name" value="Pyridox_Oxase-rel"/>
</dbReference>
<comment type="caution">
    <text evidence="1">The sequence shown here is derived from an EMBL/GenBank/DDBJ whole genome shotgun (WGS) entry which is preliminary data.</text>
</comment>
<dbReference type="PANTHER" id="PTHR34071:SF2">
    <property type="entry name" value="FLAVIN-NUCLEOTIDE-BINDING PROTEIN"/>
    <property type="match status" value="1"/>
</dbReference>
<dbReference type="PANTHER" id="PTHR34071">
    <property type="entry name" value="5-NITROIMIDAZOLE ANTIBIOTICS RESISTANCE PROTEIN, NIMA-FAMILY-RELATED PROTEIN-RELATED"/>
    <property type="match status" value="1"/>
</dbReference>
<dbReference type="OrthoDB" id="9794935at2"/>
<dbReference type="SUPFAM" id="SSF50475">
    <property type="entry name" value="FMN-binding split barrel"/>
    <property type="match status" value="1"/>
</dbReference>
<dbReference type="AlphaFoldDB" id="A0A1V4SSH3"/>
<dbReference type="RefSeq" id="WP_080023853.1">
    <property type="nucleotide sequence ID" value="NZ_LTAY01000070.1"/>
</dbReference>
<sequence length="155" mass="18007">MFRKLRKINYEIPKERVEELIKTTEYGVLSTVGEDGYPYAVPVNYAYINGNIYFHCAREGHKLDNISFNNKVSFTLVPYSKVLSEKFDSEYESVVIFGKAEEVFDKEKIDGLLGLVYKYSPEYVEAGKAYIDRAQDKVRIMKISFDYVTGKTYKE</sequence>
<dbReference type="Proteomes" id="UP000191448">
    <property type="component" value="Unassembled WGS sequence"/>
</dbReference>
<dbReference type="Pfam" id="PF12900">
    <property type="entry name" value="Pyridox_ox_2"/>
    <property type="match status" value="1"/>
</dbReference>
<reference evidence="1 2" key="1">
    <citation type="submission" date="2016-02" db="EMBL/GenBank/DDBJ databases">
        <title>Genome sequence of Clostridium thermobutyricum DSM 4928.</title>
        <authorList>
            <person name="Poehlein A."/>
            <person name="Daniel R."/>
        </authorList>
    </citation>
    <scope>NUCLEOTIDE SEQUENCE [LARGE SCALE GENOMIC DNA]</scope>
    <source>
        <strain evidence="1 2">DSM 4928</strain>
    </source>
</reference>